<dbReference type="Pfam" id="PF01464">
    <property type="entry name" value="SLT"/>
    <property type="match status" value="1"/>
</dbReference>
<dbReference type="InterPro" id="IPR008258">
    <property type="entry name" value="Transglycosylase_SLT_dom_1"/>
</dbReference>
<dbReference type="CDD" id="cd00254">
    <property type="entry name" value="LT-like"/>
    <property type="match status" value="1"/>
</dbReference>
<gene>
    <name evidence="4" type="ORF">SAMN05421849_0299</name>
</gene>
<dbReference type="AlphaFoldDB" id="A0A1R3WBL6"/>
<keyword evidence="5" id="KW-1185">Reference proteome</keyword>
<organism evidence="4 5">
    <name type="scientific">Pontibaca methylaminivorans</name>
    <dbReference type="NCBI Taxonomy" id="515897"/>
    <lineage>
        <taxon>Bacteria</taxon>
        <taxon>Pseudomonadati</taxon>
        <taxon>Pseudomonadota</taxon>
        <taxon>Alphaproteobacteria</taxon>
        <taxon>Rhodobacterales</taxon>
        <taxon>Roseobacteraceae</taxon>
        <taxon>Pontibaca</taxon>
    </lineage>
</organism>
<evidence type="ECO:0000256" key="2">
    <source>
        <dbReference type="SAM" id="MobiDB-lite"/>
    </source>
</evidence>
<evidence type="ECO:0000256" key="1">
    <source>
        <dbReference type="ARBA" id="ARBA00009387"/>
    </source>
</evidence>
<protein>
    <submittedName>
        <fullName evidence="4">Transglycosylase SLT domain-containing protein</fullName>
    </submittedName>
</protein>
<sequence>MSGGTSSLVCPQINKRAEHLMQLHSRRRFLALVTAPVLLSACGNPGNRRERRPPRTAEMPLHPNETPELRQLINKYAAEYDLPPTLIHKLAIRESTHRPGARNGPYYGLLQILPATARSMGFRGQPSDLLDAETNLKYAGRYLRGAWLLSDGSQDRAIGWYARGYYYEAKRRGMLVETGLRKG</sequence>
<evidence type="ECO:0000313" key="4">
    <source>
        <dbReference type="EMBL" id="SIT75270.1"/>
    </source>
</evidence>
<comment type="similarity">
    <text evidence="1">Belongs to the virb1 family.</text>
</comment>
<evidence type="ECO:0000259" key="3">
    <source>
        <dbReference type="Pfam" id="PF01464"/>
    </source>
</evidence>
<proteinExistence type="inferred from homology"/>
<dbReference type="EMBL" id="FTPS01000001">
    <property type="protein sequence ID" value="SIT75270.1"/>
    <property type="molecule type" value="Genomic_DNA"/>
</dbReference>
<accession>A0A1R3WBL6</accession>
<feature type="domain" description="Transglycosylase SLT" evidence="3">
    <location>
        <begin position="72"/>
        <end position="164"/>
    </location>
</feature>
<dbReference type="SUPFAM" id="SSF53955">
    <property type="entry name" value="Lysozyme-like"/>
    <property type="match status" value="1"/>
</dbReference>
<dbReference type="Proteomes" id="UP000192455">
    <property type="component" value="Unassembled WGS sequence"/>
</dbReference>
<name>A0A1R3WBL6_9RHOB</name>
<feature type="region of interest" description="Disordered" evidence="2">
    <location>
        <begin position="42"/>
        <end position="65"/>
    </location>
</feature>
<dbReference type="STRING" id="515897.SAMN05421849_0299"/>
<evidence type="ECO:0000313" key="5">
    <source>
        <dbReference type="Proteomes" id="UP000192455"/>
    </source>
</evidence>
<reference evidence="4 5" key="1">
    <citation type="submission" date="2017-01" db="EMBL/GenBank/DDBJ databases">
        <authorList>
            <person name="Mah S.A."/>
            <person name="Swanson W.J."/>
            <person name="Moy G.W."/>
            <person name="Vacquier V.D."/>
        </authorList>
    </citation>
    <scope>NUCLEOTIDE SEQUENCE [LARGE SCALE GENOMIC DNA]</scope>
    <source>
        <strain evidence="4 5">DSM 21219</strain>
    </source>
</reference>
<dbReference type="InterPro" id="IPR023346">
    <property type="entry name" value="Lysozyme-like_dom_sf"/>
</dbReference>
<dbReference type="Gene3D" id="1.10.530.10">
    <property type="match status" value="1"/>
</dbReference>